<dbReference type="RefSeq" id="XP_017996405.1">
    <property type="nucleotide sequence ID" value="XM_018142970.1"/>
</dbReference>
<dbReference type="AlphaFoldDB" id="A0A0N1GZG1"/>
<dbReference type="EMBL" id="LFJN01000031">
    <property type="protein sequence ID" value="KPI36442.1"/>
    <property type="molecule type" value="Genomic_DNA"/>
</dbReference>
<dbReference type="GeneID" id="28734850"/>
<organism evidence="1 2">
    <name type="scientific">Cyphellophora attinorum</name>
    <dbReference type="NCBI Taxonomy" id="1664694"/>
    <lineage>
        <taxon>Eukaryota</taxon>
        <taxon>Fungi</taxon>
        <taxon>Dikarya</taxon>
        <taxon>Ascomycota</taxon>
        <taxon>Pezizomycotina</taxon>
        <taxon>Eurotiomycetes</taxon>
        <taxon>Chaetothyriomycetidae</taxon>
        <taxon>Chaetothyriales</taxon>
        <taxon>Cyphellophoraceae</taxon>
        <taxon>Cyphellophora</taxon>
    </lineage>
</organism>
<dbReference type="Proteomes" id="UP000038010">
    <property type="component" value="Unassembled WGS sequence"/>
</dbReference>
<comment type="caution">
    <text evidence="1">The sequence shown here is derived from an EMBL/GenBank/DDBJ whole genome shotgun (WGS) entry which is preliminary data.</text>
</comment>
<keyword evidence="2" id="KW-1185">Reference proteome</keyword>
<evidence type="ECO:0000313" key="2">
    <source>
        <dbReference type="Proteomes" id="UP000038010"/>
    </source>
</evidence>
<gene>
    <name evidence="1" type="ORF">AB675_2958</name>
</gene>
<evidence type="ECO:0000313" key="1">
    <source>
        <dbReference type="EMBL" id="KPI36442.1"/>
    </source>
</evidence>
<sequence>MTEPKPSQTEHALFDIIRCPVGDMILRVGVNNDIGTVRVHKACMAVASEFFRDPLNLSKDAPPTTDTNGSLTLEGDDREAFIIICQAIHLQPIDLRMVRKKLGKAAVVCSKYLCTDMVLQNILVPLKDLSIWEPEMSFEDQKELLSNIVCAAHLAGDHELLRKSSKKLISEYSGTLSGHPPYLEDPLFRCEPTLYQYMPANTERHLEQLRKLETAGMYEAAANGMLSTTKSNLTYNDDMLDQVDGHLVAQGLMPCDHALQLVNQRALELFNGRKIDEYGYYRSSASSLEDVWNELFTDKLSLGECHEDSKCSQHQQQPMRCKAWLSHVATTAKASIDRRLERAKGLCLKCYRESKDFGLKCEHS</sequence>
<proteinExistence type="predicted"/>
<dbReference type="VEuPathDB" id="FungiDB:AB675_2958"/>
<reference evidence="1 2" key="1">
    <citation type="submission" date="2015-06" db="EMBL/GenBank/DDBJ databases">
        <title>Draft genome of the ant-associated black yeast Phialophora attae CBS 131958.</title>
        <authorList>
            <person name="Moreno L.F."/>
            <person name="Stielow B.J."/>
            <person name="de Hoog S."/>
            <person name="Vicente V.A."/>
            <person name="Weiss V.A."/>
            <person name="de Vries M."/>
            <person name="Cruz L.M."/>
            <person name="Souza E.M."/>
        </authorList>
    </citation>
    <scope>NUCLEOTIDE SEQUENCE [LARGE SCALE GENOMIC DNA]</scope>
    <source>
        <strain evidence="1 2">CBS 131958</strain>
    </source>
</reference>
<protein>
    <recommendedName>
        <fullName evidence="3">BTB domain-containing protein</fullName>
    </recommendedName>
</protein>
<name>A0A0N1GZG1_9EURO</name>
<evidence type="ECO:0008006" key="3">
    <source>
        <dbReference type="Google" id="ProtNLM"/>
    </source>
</evidence>
<accession>A0A0N1GZG1</accession>